<organism evidence="1">
    <name type="scientific">Rhizophora mucronata</name>
    <name type="common">Asiatic mangrove</name>
    <dbReference type="NCBI Taxonomy" id="61149"/>
    <lineage>
        <taxon>Eukaryota</taxon>
        <taxon>Viridiplantae</taxon>
        <taxon>Streptophyta</taxon>
        <taxon>Embryophyta</taxon>
        <taxon>Tracheophyta</taxon>
        <taxon>Spermatophyta</taxon>
        <taxon>Magnoliopsida</taxon>
        <taxon>eudicotyledons</taxon>
        <taxon>Gunneridae</taxon>
        <taxon>Pentapetalae</taxon>
        <taxon>rosids</taxon>
        <taxon>fabids</taxon>
        <taxon>Malpighiales</taxon>
        <taxon>Rhizophoraceae</taxon>
        <taxon>Rhizophora</taxon>
    </lineage>
</organism>
<sequence length="90" mass="10400">MLSTCHQYNTPHCESSAQSLPRTHTLFSQIPSFLKKFVPFSFPVIFSQQPNNDSPRLRNCWLKMKIPKLGFGFKDRKNEKDLNEQASGRA</sequence>
<accession>A0A2P2KPA0</accession>
<name>A0A2P2KPA0_RHIMU</name>
<dbReference type="EMBL" id="GGEC01027061">
    <property type="protein sequence ID" value="MBX07545.1"/>
    <property type="molecule type" value="Transcribed_RNA"/>
</dbReference>
<proteinExistence type="predicted"/>
<evidence type="ECO:0000313" key="1">
    <source>
        <dbReference type="EMBL" id="MBX07545.1"/>
    </source>
</evidence>
<protein>
    <submittedName>
        <fullName evidence="1">Aldehyde dehydrogenase</fullName>
    </submittedName>
</protein>
<dbReference type="AlphaFoldDB" id="A0A2P2KPA0"/>
<reference evidence="1" key="1">
    <citation type="submission" date="2018-02" db="EMBL/GenBank/DDBJ databases">
        <title>Rhizophora mucronata_Transcriptome.</title>
        <authorList>
            <person name="Meera S.P."/>
            <person name="Sreeshan A."/>
            <person name="Augustine A."/>
        </authorList>
    </citation>
    <scope>NUCLEOTIDE SEQUENCE</scope>
    <source>
        <tissue evidence="1">Leaf</tissue>
    </source>
</reference>